<dbReference type="AlphaFoldDB" id="A0A0U5GMR6"/>
<reference evidence="5" key="1">
    <citation type="journal article" date="2016" name="Genome Announc.">
        <title>Draft genome sequences of fungus Aspergillus calidoustus.</title>
        <authorList>
            <person name="Horn F."/>
            <person name="Linde J."/>
            <person name="Mattern D.J."/>
            <person name="Walther G."/>
            <person name="Guthke R."/>
            <person name="Scherlach K."/>
            <person name="Martin K."/>
            <person name="Brakhage A.A."/>
            <person name="Petzke L."/>
            <person name="Valiante V."/>
        </authorList>
    </citation>
    <scope>NUCLEOTIDE SEQUENCE [LARGE SCALE GENOMIC DNA]</scope>
    <source>
        <strain evidence="5">SF006504</strain>
    </source>
</reference>
<protein>
    <recommendedName>
        <fullName evidence="3">NmrA-like domain-containing protein</fullName>
    </recommendedName>
</protein>
<dbReference type="STRING" id="454130.A0A0U5GMR6"/>
<gene>
    <name evidence="4" type="ORF">ASPCAL02827</name>
</gene>
<name>A0A0U5GMR6_ASPCI</name>
<keyword evidence="1" id="KW-0521">NADP</keyword>
<evidence type="ECO:0000313" key="4">
    <source>
        <dbReference type="EMBL" id="CEN60387.1"/>
    </source>
</evidence>
<evidence type="ECO:0000256" key="2">
    <source>
        <dbReference type="ARBA" id="ARBA00023002"/>
    </source>
</evidence>
<dbReference type="InterPro" id="IPR008030">
    <property type="entry name" value="NmrA-like"/>
</dbReference>
<accession>A0A0U5GMR6</accession>
<dbReference type="OMA" id="ICCYFGS"/>
<dbReference type="Proteomes" id="UP000054771">
    <property type="component" value="Unassembled WGS sequence"/>
</dbReference>
<keyword evidence="5" id="KW-1185">Reference proteome</keyword>
<evidence type="ECO:0000313" key="5">
    <source>
        <dbReference type="Proteomes" id="UP000054771"/>
    </source>
</evidence>
<dbReference type="GO" id="GO:0016491">
    <property type="term" value="F:oxidoreductase activity"/>
    <property type="evidence" value="ECO:0007669"/>
    <property type="project" value="UniProtKB-KW"/>
</dbReference>
<dbReference type="Pfam" id="PF05368">
    <property type="entry name" value="NmrA"/>
    <property type="match status" value="1"/>
</dbReference>
<dbReference type="EMBL" id="CDMC01000002">
    <property type="protein sequence ID" value="CEN60387.1"/>
    <property type="molecule type" value="Genomic_DNA"/>
</dbReference>
<dbReference type="InterPro" id="IPR051609">
    <property type="entry name" value="NmrA/Isoflavone_reductase-like"/>
</dbReference>
<dbReference type="PANTHER" id="PTHR47706:SF9">
    <property type="entry name" value="NMRA-LIKE DOMAIN-CONTAINING PROTEIN-RELATED"/>
    <property type="match status" value="1"/>
</dbReference>
<evidence type="ECO:0000259" key="3">
    <source>
        <dbReference type="Pfam" id="PF05368"/>
    </source>
</evidence>
<dbReference type="OrthoDB" id="419598at2759"/>
<feature type="domain" description="NmrA-like" evidence="3">
    <location>
        <begin position="2"/>
        <end position="240"/>
    </location>
</feature>
<keyword evidence="2" id="KW-0560">Oxidoreductase</keyword>
<dbReference type="PANTHER" id="PTHR47706">
    <property type="entry name" value="NMRA-LIKE FAMILY PROTEIN"/>
    <property type="match status" value="1"/>
</dbReference>
<dbReference type="InterPro" id="IPR036291">
    <property type="entry name" value="NAD(P)-bd_dom_sf"/>
</dbReference>
<organism evidence="4 5">
    <name type="scientific">Aspergillus calidoustus</name>
    <dbReference type="NCBI Taxonomy" id="454130"/>
    <lineage>
        <taxon>Eukaryota</taxon>
        <taxon>Fungi</taxon>
        <taxon>Dikarya</taxon>
        <taxon>Ascomycota</taxon>
        <taxon>Pezizomycotina</taxon>
        <taxon>Eurotiomycetes</taxon>
        <taxon>Eurotiomycetidae</taxon>
        <taxon>Eurotiales</taxon>
        <taxon>Aspergillaceae</taxon>
        <taxon>Aspergillus</taxon>
        <taxon>Aspergillus subgen. Nidulantes</taxon>
    </lineage>
</organism>
<sequence length="312" mass="35153">MSTTVAIAGLTGKFAQCIASALQTYPNVLIRGFCRSPEKLPESLLSEESVKIARGEFDDEIAALEFVRGADVVICCYFGSLDVMITGQKILIDACEKAGVPRYIASDFAVDYTQIPSGALFPKESARIIKEYISSKDVAGVHILTGALLETFWSEFFGCWDATTRCLSFWGTGDEMWDLTSYETAAAYTAAVALDRTAVGVMRFRGDRKSIREMKELFEEVYHIPLRIEQMGTVEELYKQVQAAFKENPSDVMSWAPKCFAYWCIQPQVHLGDKLDNYRYSNVSPIDLREFYLKHPVQEIHRADEKLGYRST</sequence>
<evidence type="ECO:0000256" key="1">
    <source>
        <dbReference type="ARBA" id="ARBA00022857"/>
    </source>
</evidence>
<proteinExistence type="predicted"/>
<dbReference type="SUPFAM" id="SSF51735">
    <property type="entry name" value="NAD(P)-binding Rossmann-fold domains"/>
    <property type="match status" value="1"/>
</dbReference>
<dbReference type="Gene3D" id="3.40.50.720">
    <property type="entry name" value="NAD(P)-binding Rossmann-like Domain"/>
    <property type="match status" value="1"/>
</dbReference>